<comment type="caution">
    <text evidence="2">The sequence shown here is derived from an EMBL/GenBank/DDBJ whole genome shotgun (WGS) entry which is preliminary data.</text>
</comment>
<organism evidence="2 3">
    <name type="scientific">Phytophthora fragariaefolia</name>
    <dbReference type="NCBI Taxonomy" id="1490495"/>
    <lineage>
        <taxon>Eukaryota</taxon>
        <taxon>Sar</taxon>
        <taxon>Stramenopiles</taxon>
        <taxon>Oomycota</taxon>
        <taxon>Peronosporomycetes</taxon>
        <taxon>Peronosporales</taxon>
        <taxon>Peronosporaceae</taxon>
        <taxon>Phytophthora</taxon>
    </lineage>
</organism>
<gene>
    <name evidence="2" type="ORF">Pfra01_000429300</name>
</gene>
<accession>A0A9W6U469</accession>
<proteinExistence type="predicted"/>
<keyword evidence="3" id="KW-1185">Reference proteome</keyword>
<dbReference type="EMBL" id="BSXT01000339">
    <property type="protein sequence ID" value="GMF24852.1"/>
    <property type="molecule type" value="Genomic_DNA"/>
</dbReference>
<evidence type="ECO:0000313" key="2">
    <source>
        <dbReference type="EMBL" id="GMF24852.1"/>
    </source>
</evidence>
<dbReference type="Proteomes" id="UP001165121">
    <property type="component" value="Unassembled WGS sequence"/>
</dbReference>
<reference evidence="2" key="1">
    <citation type="submission" date="2023-04" db="EMBL/GenBank/DDBJ databases">
        <title>Phytophthora fragariaefolia NBRC 109709.</title>
        <authorList>
            <person name="Ichikawa N."/>
            <person name="Sato H."/>
            <person name="Tonouchi N."/>
        </authorList>
    </citation>
    <scope>NUCLEOTIDE SEQUENCE</scope>
    <source>
        <strain evidence="2">NBRC 109709</strain>
    </source>
</reference>
<evidence type="ECO:0000313" key="3">
    <source>
        <dbReference type="Proteomes" id="UP001165121"/>
    </source>
</evidence>
<dbReference type="AlphaFoldDB" id="A0A9W6U469"/>
<protein>
    <submittedName>
        <fullName evidence="2">Unnamed protein product</fullName>
    </submittedName>
</protein>
<name>A0A9W6U469_9STRA</name>
<evidence type="ECO:0000256" key="1">
    <source>
        <dbReference type="SAM" id="MobiDB-lite"/>
    </source>
</evidence>
<sequence length="103" mass="10659">MVLYEWRPGAGSRHKRHDSWLSMRVASAIQSAVLGNHGRFTGGQIGITGSKQTSVSTKGAGRPSILLFAAPTTASPSTLTVRARGQTAASAQADRPSGISTAP</sequence>
<feature type="region of interest" description="Disordered" evidence="1">
    <location>
        <begin position="77"/>
        <end position="103"/>
    </location>
</feature>